<evidence type="ECO:0000256" key="1">
    <source>
        <dbReference type="ARBA" id="ARBA00001933"/>
    </source>
</evidence>
<keyword evidence="20" id="KW-1185">Reference proteome</keyword>
<evidence type="ECO:0000256" key="2">
    <source>
        <dbReference type="ARBA" id="ARBA00001946"/>
    </source>
</evidence>
<evidence type="ECO:0000256" key="11">
    <source>
        <dbReference type="ARBA" id="ARBA00023115"/>
    </source>
</evidence>
<dbReference type="SUPFAM" id="SSF51419">
    <property type="entry name" value="PLP-binding barrel"/>
    <property type="match status" value="1"/>
</dbReference>
<dbReference type="CDD" id="cd06830">
    <property type="entry name" value="PLPDE_III_ADC"/>
    <property type="match status" value="1"/>
</dbReference>
<keyword evidence="8" id="KW-0460">Magnesium</keyword>
<feature type="modified residue" description="N6-(pyridoxal phosphate)lysine" evidence="14">
    <location>
        <position position="107"/>
    </location>
</feature>
<dbReference type="STRING" id="1209072.GCA_000766945_01010"/>
<sequence length="639" mass="70973">MNTSEQAAVWSARTSAELYGIDEWSNGYFGISPEGEVVVHAPTAGGDAGVSLMEIVDGLQQRGLQMPVLLRVENILDSRISILNDSFAQAIEASGYQGHYRGAFPIKVNQQSHVIAEIARFGERYNHGLEAGSKAELMIALATLTNRDSLIICNGYKDAEFISLGLQARKLGFKCFFVLETLSELQSVIERSRALNVEPLIGVRLKLSTKVEGHWSEDSGDRSLFGLNTNELVSVIDTLRDANLLHCFQLLHFHLGSQIPNIRSIRAGVLEACRYYIELVGEGAPLGYLDLGGGLAIDYDGTCSTNGHSRNYSVQEYCIDVVEAIQESLDHHHIPHPTIVTESGRATVAHTSVLLFNILDVTHFEPTVMPTSLPEGCHEMIANLWHTLSVIRVANLQESYNDVIYYRDKIRDLFHAGDISLRHRVLGENIYLAALQKIAALLPQMKRIPAELESLPQLLADIYYGNFSVFQSLPDSWAIEQIFPVMPIHRLNEEPTRQAIIADLTCDCDGKLQKFATSAGESSTLPLHPINAGEEYYLGVFLVGAYQETLGDLHNLFGDTNVASVRINADKSIDFVHELHGDSIADVLSYVEYKPNSLYEQFRKTAEQAVRDGVISIADRQHMLAAYSESLRGYTYFEK</sequence>
<evidence type="ECO:0000256" key="12">
    <source>
        <dbReference type="ARBA" id="ARBA00023239"/>
    </source>
</evidence>
<comment type="cofactor">
    <cofactor evidence="1 14">
        <name>pyridoxal 5'-phosphate</name>
        <dbReference type="ChEBI" id="CHEBI:597326"/>
    </cofactor>
</comment>
<dbReference type="AlphaFoldDB" id="A0A266Q4T5"/>
<feature type="active site" description="Proton donor" evidence="15">
    <location>
        <position position="506"/>
    </location>
</feature>
<dbReference type="InterPro" id="IPR040634">
    <property type="entry name" value="Arg_decarb_HB"/>
</dbReference>
<dbReference type="Proteomes" id="UP000216101">
    <property type="component" value="Unassembled WGS sequence"/>
</dbReference>
<dbReference type="InterPro" id="IPR029066">
    <property type="entry name" value="PLP-binding_barrel"/>
</dbReference>
<evidence type="ECO:0000256" key="3">
    <source>
        <dbReference type="ARBA" id="ARBA00002257"/>
    </source>
</evidence>
<dbReference type="Pfam" id="PF02784">
    <property type="entry name" value="Orn_Arg_deC_N"/>
    <property type="match status" value="1"/>
</dbReference>
<dbReference type="GO" id="GO:0046872">
    <property type="term" value="F:metal ion binding"/>
    <property type="evidence" value="ECO:0007669"/>
    <property type="project" value="UniProtKB-KW"/>
</dbReference>
<keyword evidence="10" id="KW-0745">Spermidine biosynthesis</keyword>
<evidence type="ECO:0000256" key="5">
    <source>
        <dbReference type="ARBA" id="ARBA00012426"/>
    </source>
</evidence>
<dbReference type="PIRSF" id="PIRSF001336">
    <property type="entry name" value="Arg_decrbxlase"/>
    <property type="match status" value="1"/>
</dbReference>
<evidence type="ECO:0000259" key="18">
    <source>
        <dbReference type="Pfam" id="PF17944"/>
    </source>
</evidence>
<evidence type="ECO:0000256" key="8">
    <source>
        <dbReference type="ARBA" id="ARBA00022842"/>
    </source>
</evidence>
<evidence type="ECO:0000256" key="14">
    <source>
        <dbReference type="PIRSR" id="PIRSR001336-50"/>
    </source>
</evidence>
<evidence type="ECO:0000256" key="7">
    <source>
        <dbReference type="ARBA" id="ARBA00022793"/>
    </source>
</evidence>
<dbReference type="Pfam" id="PF17810">
    <property type="entry name" value="Arg_decarb_HB"/>
    <property type="match status" value="1"/>
</dbReference>
<dbReference type="GO" id="GO:0008295">
    <property type="term" value="P:spermidine biosynthetic process"/>
    <property type="evidence" value="ECO:0007669"/>
    <property type="project" value="UniProtKB-UniRule"/>
</dbReference>
<dbReference type="PROSITE" id="PS00878">
    <property type="entry name" value="ODR_DC_2_1"/>
    <property type="match status" value="1"/>
</dbReference>
<dbReference type="GO" id="GO:0006527">
    <property type="term" value="P:L-arginine catabolic process"/>
    <property type="evidence" value="ECO:0007669"/>
    <property type="project" value="InterPro"/>
</dbReference>
<dbReference type="GO" id="GO:0008792">
    <property type="term" value="F:arginine decarboxylase activity"/>
    <property type="evidence" value="ECO:0007669"/>
    <property type="project" value="UniProtKB-UniRule"/>
</dbReference>
<comment type="similarity">
    <text evidence="4">Belongs to the Orn/Lys/Arg decarboxylase class-II family. SpeA subfamily.</text>
</comment>
<evidence type="ECO:0000256" key="10">
    <source>
        <dbReference type="ARBA" id="ARBA00023066"/>
    </source>
</evidence>
<dbReference type="Pfam" id="PF17944">
    <property type="entry name" value="Arg_decarbox_C"/>
    <property type="match status" value="1"/>
</dbReference>
<evidence type="ECO:0000256" key="13">
    <source>
        <dbReference type="NCBIfam" id="TIGR01273"/>
    </source>
</evidence>
<evidence type="ECO:0000256" key="6">
    <source>
        <dbReference type="ARBA" id="ARBA00022723"/>
    </source>
</evidence>
<dbReference type="Gene3D" id="2.40.37.10">
    <property type="entry name" value="Lyase, Ornithine Decarboxylase, Chain A, domain 1"/>
    <property type="match status" value="1"/>
</dbReference>
<dbReference type="SUPFAM" id="SSF50621">
    <property type="entry name" value="Alanine racemase C-terminal domain-like"/>
    <property type="match status" value="1"/>
</dbReference>
<dbReference type="Gene3D" id="3.20.20.10">
    <property type="entry name" value="Alanine racemase"/>
    <property type="match status" value="1"/>
</dbReference>
<evidence type="ECO:0000313" key="19">
    <source>
        <dbReference type="EMBL" id="OZY84883.1"/>
    </source>
</evidence>
<feature type="domain" description="Orn/DAP/Arg decarboxylase 2 N-terminal" evidence="16">
    <location>
        <begin position="99"/>
        <end position="349"/>
    </location>
</feature>
<dbReference type="EMBL" id="NHNI01000002">
    <property type="protein sequence ID" value="OZY84883.1"/>
    <property type="molecule type" value="Genomic_DNA"/>
</dbReference>
<protein>
    <recommendedName>
        <fullName evidence="5 13">Arginine decarboxylase</fullName>
        <ecNumber evidence="5 13">4.1.1.19</ecNumber>
    </recommendedName>
</protein>
<keyword evidence="11" id="KW-0620">Polyamine biosynthesis</keyword>
<dbReference type="InterPro" id="IPR022653">
    <property type="entry name" value="De-COase2_pyr-phos_BS"/>
</dbReference>
<comment type="function">
    <text evidence="3">Catalyzes the biosynthesis of agmatine from arginine.</text>
</comment>
<evidence type="ECO:0000256" key="15">
    <source>
        <dbReference type="PIRSR" id="PIRSR600183-50"/>
    </source>
</evidence>
<evidence type="ECO:0000259" key="16">
    <source>
        <dbReference type="Pfam" id="PF02784"/>
    </source>
</evidence>
<dbReference type="NCBIfam" id="NF003763">
    <property type="entry name" value="PRK05354.1"/>
    <property type="match status" value="1"/>
</dbReference>
<accession>A0A266Q4T5</accession>
<dbReference type="RefSeq" id="WP_094985866.1">
    <property type="nucleotide sequence ID" value="NZ_NHNI01000002.1"/>
</dbReference>
<dbReference type="PANTHER" id="PTHR43295:SF9">
    <property type="entry name" value="BIOSYNTHETIC ARGININE DECARBOXYLASE"/>
    <property type="match status" value="1"/>
</dbReference>
<evidence type="ECO:0000256" key="9">
    <source>
        <dbReference type="ARBA" id="ARBA00022898"/>
    </source>
</evidence>
<feature type="domain" description="Arginine decarboxylase helical bundle" evidence="17">
    <location>
        <begin position="378"/>
        <end position="455"/>
    </location>
</feature>
<dbReference type="InterPro" id="IPR000183">
    <property type="entry name" value="Orn/DAP/Arg_de-COase"/>
</dbReference>
<dbReference type="PRINTS" id="PR01179">
    <property type="entry name" value="ODADCRBXLASE"/>
</dbReference>
<dbReference type="PANTHER" id="PTHR43295">
    <property type="entry name" value="ARGININE DECARBOXYLASE"/>
    <property type="match status" value="1"/>
</dbReference>
<proteinExistence type="inferred from homology"/>
<reference evidence="20" key="1">
    <citation type="submission" date="2017-05" db="EMBL/GenBank/DDBJ databases">
        <authorList>
            <person name="Barney B.M."/>
        </authorList>
    </citation>
    <scope>NUCLEOTIDE SEQUENCE [LARGE SCALE GENOMIC DNA]</scope>
    <source>
        <strain evidence="20">PSBB022</strain>
    </source>
</reference>
<comment type="caution">
    <text evidence="19">The sequence shown here is derived from an EMBL/GenBank/DDBJ whole genome shotgun (WGS) entry which is preliminary data.</text>
</comment>
<dbReference type="PRINTS" id="PR01180">
    <property type="entry name" value="ARGDCRBXLASE"/>
</dbReference>
<dbReference type="NCBIfam" id="TIGR01273">
    <property type="entry name" value="speA"/>
    <property type="match status" value="1"/>
</dbReference>
<dbReference type="InterPro" id="IPR002985">
    <property type="entry name" value="Arg_decrbxlase"/>
</dbReference>
<comment type="cofactor">
    <cofactor evidence="2">
        <name>Mg(2+)</name>
        <dbReference type="ChEBI" id="CHEBI:18420"/>
    </cofactor>
</comment>
<keyword evidence="9 14" id="KW-0663">Pyridoxal phosphate</keyword>
<evidence type="ECO:0000259" key="17">
    <source>
        <dbReference type="Pfam" id="PF17810"/>
    </source>
</evidence>
<dbReference type="InterPro" id="IPR041128">
    <property type="entry name" value="Arg_decarbox_C"/>
</dbReference>
<dbReference type="InterPro" id="IPR022644">
    <property type="entry name" value="De-COase2_N"/>
</dbReference>
<keyword evidence="6" id="KW-0479">Metal-binding</keyword>
<evidence type="ECO:0000313" key="20">
    <source>
        <dbReference type="Proteomes" id="UP000216101"/>
    </source>
</evidence>
<dbReference type="InterPro" id="IPR009006">
    <property type="entry name" value="Ala_racemase/Decarboxylase_C"/>
</dbReference>
<keyword evidence="7" id="KW-0210">Decarboxylase</keyword>
<keyword evidence="12" id="KW-0456">Lyase</keyword>
<organism evidence="19 20">
    <name type="scientific">Cellvibrio mixtus</name>
    <dbReference type="NCBI Taxonomy" id="39650"/>
    <lineage>
        <taxon>Bacteria</taxon>
        <taxon>Pseudomonadati</taxon>
        <taxon>Pseudomonadota</taxon>
        <taxon>Gammaproteobacteria</taxon>
        <taxon>Cellvibrionales</taxon>
        <taxon>Cellvibrionaceae</taxon>
        <taxon>Cellvibrio</taxon>
    </lineage>
</organism>
<gene>
    <name evidence="19" type="ORF">CBP51_17120</name>
</gene>
<name>A0A266Q4T5_9GAMM</name>
<dbReference type="Gene3D" id="1.10.287.3440">
    <property type="match status" value="1"/>
</dbReference>
<dbReference type="Gene3D" id="1.20.58.930">
    <property type="match status" value="1"/>
</dbReference>
<dbReference type="EC" id="4.1.1.19" evidence="5 13"/>
<feature type="domain" description="Arginine decarboxylase C-terminal helical" evidence="18">
    <location>
        <begin position="584"/>
        <end position="637"/>
    </location>
</feature>
<evidence type="ECO:0000256" key="4">
    <source>
        <dbReference type="ARBA" id="ARBA00008357"/>
    </source>
</evidence>